<feature type="binding site" evidence="6 8">
    <location>
        <begin position="87"/>
        <end position="90"/>
    </location>
    <ligand>
        <name>substrate</name>
    </ligand>
</feature>
<accession>A0A2U2BY61</accession>
<dbReference type="InterPro" id="IPR029033">
    <property type="entry name" value="His_PPase_superfam"/>
</dbReference>
<feature type="binding site" evidence="6 8">
    <location>
        <position position="60"/>
    </location>
    <ligand>
        <name>substrate</name>
    </ligand>
</feature>
<dbReference type="EMBL" id="QEXV01000001">
    <property type="protein sequence ID" value="PWE18953.1"/>
    <property type="molecule type" value="Genomic_DNA"/>
</dbReference>
<feature type="active site" description="Tele-phosphohistidine intermediate" evidence="6 7">
    <location>
        <position position="9"/>
    </location>
</feature>
<reference evidence="12" key="1">
    <citation type="submission" date="2018-05" db="EMBL/GenBank/DDBJ databases">
        <authorList>
            <person name="Liu B.-T."/>
        </authorList>
    </citation>
    <scope>NUCLEOTIDE SEQUENCE [LARGE SCALE GENOMIC DNA]</scope>
    <source>
        <strain evidence="12">WD6-1</strain>
    </source>
</reference>
<feature type="active site" description="Proton donor/acceptor" evidence="6 7">
    <location>
        <position position="87"/>
    </location>
</feature>
<dbReference type="SUPFAM" id="SSF53254">
    <property type="entry name" value="Phosphoglycerate mutase-like"/>
    <property type="match status" value="1"/>
</dbReference>
<feature type="binding site" evidence="6 8">
    <location>
        <position position="98"/>
    </location>
    <ligand>
        <name>substrate</name>
    </ligand>
</feature>
<feature type="binding site" evidence="6 8">
    <location>
        <begin position="183"/>
        <end position="184"/>
    </location>
    <ligand>
        <name>substrate</name>
    </ligand>
</feature>
<keyword evidence="12" id="KW-1185">Reference proteome</keyword>
<keyword evidence="3 6" id="KW-0312">Gluconeogenesis</keyword>
<evidence type="ECO:0000256" key="8">
    <source>
        <dbReference type="PIRSR" id="PIRSR613078-2"/>
    </source>
</evidence>
<dbReference type="SMART" id="SM00855">
    <property type="entry name" value="PGAM"/>
    <property type="match status" value="1"/>
</dbReference>
<proteinExistence type="inferred from homology"/>
<name>A0A2U2BY61_9PROT</name>
<evidence type="ECO:0000256" key="4">
    <source>
        <dbReference type="ARBA" id="ARBA00023152"/>
    </source>
</evidence>
<comment type="pathway">
    <text evidence="6 10">Carbohydrate degradation; glycolysis; pyruvate from D-glyceraldehyde 3-phosphate: step 3/5.</text>
</comment>
<comment type="similarity">
    <text evidence="2 6">Belongs to the phosphoglycerate mutase family. BPG-dependent PGAM subfamily.</text>
</comment>
<feature type="binding site" evidence="6 8">
    <location>
        <begin position="21"/>
        <end position="22"/>
    </location>
    <ligand>
        <name>substrate</name>
    </ligand>
</feature>
<dbReference type="Gene3D" id="3.40.50.1240">
    <property type="entry name" value="Phosphoglycerate mutase-like"/>
    <property type="match status" value="1"/>
</dbReference>
<organism evidence="11 12">
    <name type="scientific">Marinicauda salina</name>
    <dbReference type="NCBI Taxonomy" id="2135793"/>
    <lineage>
        <taxon>Bacteria</taxon>
        <taxon>Pseudomonadati</taxon>
        <taxon>Pseudomonadota</taxon>
        <taxon>Alphaproteobacteria</taxon>
        <taxon>Maricaulales</taxon>
        <taxon>Maricaulaceae</taxon>
        <taxon>Marinicauda</taxon>
    </lineage>
</organism>
<sequence length="239" mass="27301">MTRLVLTRHGQSIWNLENRFTGWVDVDLTDKGEAQARRGGALLREAGFAPELAFTSVLKRAVRTLWLTLEELDRVWIPDQKSWRLNERHYGALTGRNKQEMIDEHGAEQVKVWRRSYDTPPPPMPLDDERHPRFDPRYADLGASELPSTESLALTLERVEPYFRSTIAPELEQGRDLIISAHGNSLRALVKMLFKVGDEEIVHVEMPTGNPLMIELDGLRPVEAAYLDEDRAQDLPPCP</sequence>
<dbReference type="InterPro" id="IPR013078">
    <property type="entry name" value="His_Pase_superF_clade-1"/>
</dbReference>
<feature type="binding site" evidence="6 8">
    <location>
        <begin position="114"/>
        <end position="115"/>
    </location>
    <ligand>
        <name>substrate</name>
    </ligand>
</feature>
<feature type="site" description="Transition state stabilizer" evidence="6 9">
    <location>
        <position position="182"/>
    </location>
</feature>
<dbReference type="NCBIfam" id="NF010713">
    <property type="entry name" value="PRK14115.1"/>
    <property type="match status" value="1"/>
</dbReference>
<evidence type="ECO:0000256" key="7">
    <source>
        <dbReference type="PIRSR" id="PIRSR613078-1"/>
    </source>
</evidence>
<evidence type="ECO:0000256" key="5">
    <source>
        <dbReference type="ARBA" id="ARBA00023235"/>
    </source>
</evidence>
<feature type="binding site" evidence="6 8">
    <location>
        <begin position="8"/>
        <end position="15"/>
    </location>
    <ligand>
        <name>substrate</name>
    </ligand>
</feature>
<dbReference type="Pfam" id="PF00300">
    <property type="entry name" value="His_Phos_1"/>
    <property type="match status" value="1"/>
</dbReference>
<comment type="function">
    <text evidence="6 10">Catalyzes the interconversion of 2-phosphoglycerate and 3-phosphoglycerate.</text>
</comment>
<comment type="catalytic activity">
    <reaction evidence="1 6 10">
        <text>(2R)-2-phosphoglycerate = (2R)-3-phosphoglycerate</text>
        <dbReference type="Rhea" id="RHEA:15901"/>
        <dbReference type="ChEBI" id="CHEBI:58272"/>
        <dbReference type="ChEBI" id="CHEBI:58289"/>
        <dbReference type="EC" id="5.4.2.11"/>
    </reaction>
</comment>
<dbReference type="UniPathway" id="UPA00109">
    <property type="reaction ID" value="UER00186"/>
</dbReference>
<dbReference type="EC" id="5.4.2.11" evidence="6 10"/>
<keyword evidence="4 6" id="KW-0324">Glycolysis</keyword>
<dbReference type="GO" id="GO:0004619">
    <property type="term" value="F:phosphoglycerate mutase activity"/>
    <property type="evidence" value="ECO:0007669"/>
    <property type="project" value="UniProtKB-UniRule"/>
</dbReference>
<evidence type="ECO:0000256" key="6">
    <source>
        <dbReference type="HAMAP-Rule" id="MF_01039"/>
    </source>
</evidence>
<evidence type="ECO:0000256" key="9">
    <source>
        <dbReference type="PIRSR" id="PIRSR613078-3"/>
    </source>
</evidence>
<protein>
    <recommendedName>
        <fullName evidence="6 10">2,3-bisphosphoglycerate-dependent phosphoglycerate mutase</fullName>
        <shortName evidence="6">BPG-dependent PGAM</shortName>
        <shortName evidence="6">PGAM</shortName>
        <shortName evidence="6">Phosphoglyceromutase</shortName>
        <shortName evidence="6">dPGM</shortName>
        <ecNumber evidence="6 10">5.4.2.11</ecNumber>
    </recommendedName>
</protein>
<evidence type="ECO:0000256" key="1">
    <source>
        <dbReference type="ARBA" id="ARBA00000380"/>
    </source>
</evidence>
<dbReference type="InterPro" id="IPR005952">
    <property type="entry name" value="Phosphogly_mut1"/>
</dbReference>
<dbReference type="InterPro" id="IPR001345">
    <property type="entry name" value="PG/BPGM_mutase_AS"/>
</dbReference>
<keyword evidence="5 6" id="KW-0413">Isomerase</keyword>
<dbReference type="CDD" id="cd07067">
    <property type="entry name" value="HP_PGM_like"/>
    <property type="match status" value="1"/>
</dbReference>
<dbReference type="NCBIfam" id="TIGR01258">
    <property type="entry name" value="pgm_1"/>
    <property type="match status" value="1"/>
</dbReference>
<evidence type="ECO:0000256" key="2">
    <source>
        <dbReference type="ARBA" id="ARBA00006717"/>
    </source>
</evidence>
<comment type="subunit">
    <text evidence="6">Homodimer.</text>
</comment>
<evidence type="ECO:0000256" key="10">
    <source>
        <dbReference type="RuleBase" id="RU004512"/>
    </source>
</evidence>
<dbReference type="HAMAP" id="MF_01039">
    <property type="entry name" value="PGAM_GpmA"/>
    <property type="match status" value="1"/>
</dbReference>
<evidence type="ECO:0000313" key="12">
    <source>
        <dbReference type="Proteomes" id="UP000245168"/>
    </source>
</evidence>
<dbReference type="RefSeq" id="WP_109252227.1">
    <property type="nucleotide sequence ID" value="NZ_QEXV01000001.1"/>
</dbReference>
<dbReference type="OrthoDB" id="9781415at2"/>
<comment type="caution">
    <text evidence="11">The sequence shown here is derived from an EMBL/GenBank/DDBJ whole genome shotgun (WGS) entry which is preliminary data.</text>
</comment>
<dbReference type="PROSITE" id="PS00175">
    <property type="entry name" value="PG_MUTASE"/>
    <property type="match status" value="1"/>
</dbReference>
<dbReference type="GO" id="GO:0006094">
    <property type="term" value="P:gluconeogenesis"/>
    <property type="evidence" value="ECO:0007669"/>
    <property type="project" value="UniProtKB-UniRule"/>
</dbReference>
<dbReference type="Proteomes" id="UP000245168">
    <property type="component" value="Unassembled WGS sequence"/>
</dbReference>
<evidence type="ECO:0000313" key="11">
    <source>
        <dbReference type="EMBL" id="PWE18953.1"/>
    </source>
</evidence>
<dbReference type="GO" id="GO:0006096">
    <property type="term" value="P:glycolytic process"/>
    <property type="evidence" value="ECO:0007669"/>
    <property type="project" value="UniProtKB-UniRule"/>
</dbReference>
<dbReference type="PANTHER" id="PTHR11931">
    <property type="entry name" value="PHOSPHOGLYCERATE MUTASE"/>
    <property type="match status" value="1"/>
</dbReference>
<dbReference type="FunFam" id="3.40.50.1240:FF:000003">
    <property type="entry name" value="2,3-bisphosphoglycerate-dependent phosphoglycerate mutase"/>
    <property type="match status" value="1"/>
</dbReference>
<dbReference type="PIRSF" id="PIRSF000709">
    <property type="entry name" value="6PFK_2-Ptase"/>
    <property type="match status" value="1"/>
</dbReference>
<gene>
    <name evidence="6" type="primary">gpmA</name>
    <name evidence="11" type="ORF">DDZ18_03540</name>
</gene>
<evidence type="ECO:0000256" key="3">
    <source>
        <dbReference type="ARBA" id="ARBA00022432"/>
    </source>
</evidence>
<dbReference type="AlphaFoldDB" id="A0A2U2BY61"/>